<feature type="coiled-coil region" evidence="1">
    <location>
        <begin position="153"/>
        <end position="187"/>
    </location>
</feature>
<dbReference type="InterPro" id="IPR011856">
    <property type="entry name" value="tRNA_endonuc-like_dom_sf"/>
</dbReference>
<accession>A0A133V010</accession>
<dbReference type="PATRIC" id="fig|1698272.3.peg.372"/>
<keyword evidence="4" id="KW-1185">Reference proteome</keyword>
<dbReference type="EMBL" id="LHXW01000025">
    <property type="protein sequence ID" value="KXA99770.1"/>
    <property type="molecule type" value="Genomic_DNA"/>
</dbReference>
<dbReference type="InterPro" id="IPR025364">
    <property type="entry name" value="DUF4268"/>
</dbReference>
<evidence type="ECO:0000256" key="1">
    <source>
        <dbReference type="SAM" id="Coils"/>
    </source>
</evidence>
<proteinExistence type="predicted"/>
<dbReference type="Proteomes" id="UP000070520">
    <property type="component" value="Unassembled WGS sequence"/>
</dbReference>
<comment type="caution">
    <text evidence="3">The sequence shown here is derived from an EMBL/GenBank/DDBJ whole genome shotgun (WGS) entry which is preliminary data.</text>
</comment>
<dbReference type="AlphaFoldDB" id="A0A133V010"/>
<sequence length="317" mass="36845">MEERVGKLTEVPLREIWEDEAEDFTTWLENNVEYLNEKMETILTIVSREKDIGPFHADLVAEDESGEKVVIENQLEKTDHDHLGKLITYMSNLEASTAVWITSEPKQEHTNAVDWLNEIGNRTGMKFYLVKIESYKIGDSLPAPYFSIIAGPSEEAETIGKEKEEDVERLTKRKEFWEKLLEKAEDRLPLYSNVSPSKDHWLSAGAGKAGIHYNFLIYTRGRGGGIQLVISRGKDSRKENKEIFDELHSHRDEIEQEFGERITWRRLDSKKSSRLEVKYDIGGLYQPEKWDELQEKMINGMKRFEDALKKHIVNLKL</sequence>
<dbReference type="GO" id="GO:0003676">
    <property type="term" value="F:nucleic acid binding"/>
    <property type="evidence" value="ECO:0007669"/>
    <property type="project" value="InterPro"/>
</dbReference>
<keyword evidence="1" id="KW-0175">Coiled coil</keyword>
<feature type="domain" description="DUF4268" evidence="2">
    <location>
        <begin position="173"/>
        <end position="311"/>
    </location>
</feature>
<gene>
    <name evidence="3" type="ORF">AKJ42_02550</name>
</gene>
<dbReference type="Gene3D" id="3.40.1350.10">
    <property type="match status" value="1"/>
</dbReference>
<evidence type="ECO:0000259" key="2">
    <source>
        <dbReference type="Pfam" id="PF14088"/>
    </source>
</evidence>
<protein>
    <recommendedName>
        <fullName evidence="2">DUF4268 domain-containing protein</fullName>
    </recommendedName>
</protein>
<dbReference type="Pfam" id="PF14088">
    <property type="entry name" value="DUF4268"/>
    <property type="match status" value="1"/>
</dbReference>
<name>A0A133V010_9EURY</name>
<evidence type="ECO:0000313" key="4">
    <source>
        <dbReference type="Proteomes" id="UP000070520"/>
    </source>
</evidence>
<reference evidence="3 4" key="1">
    <citation type="journal article" date="2016" name="Sci. Rep.">
        <title>Metabolic traits of an uncultured archaeal lineage -MSBL1- from brine pools of the Red Sea.</title>
        <authorList>
            <person name="Mwirichia R."/>
            <person name="Alam I."/>
            <person name="Rashid M."/>
            <person name="Vinu M."/>
            <person name="Ba-Alawi W."/>
            <person name="Anthony Kamau A."/>
            <person name="Kamanda Ngugi D."/>
            <person name="Goker M."/>
            <person name="Klenk H.P."/>
            <person name="Bajic V."/>
            <person name="Stingl U."/>
        </authorList>
    </citation>
    <scope>NUCLEOTIDE SEQUENCE [LARGE SCALE GENOMIC DNA]</scope>
    <source>
        <strain evidence="3">SCGC-AAA261C02</strain>
    </source>
</reference>
<evidence type="ECO:0000313" key="3">
    <source>
        <dbReference type="EMBL" id="KXA99770.1"/>
    </source>
</evidence>
<organism evidence="3 4">
    <name type="scientific">candidate division MSBL1 archaeon SCGC-AAA261C02</name>
    <dbReference type="NCBI Taxonomy" id="1698272"/>
    <lineage>
        <taxon>Archaea</taxon>
        <taxon>Methanobacteriati</taxon>
        <taxon>Methanobacteriota</taxon>
        <taxon>candidate division MSBL1</taxon>
    </lineage>
</organism>